<evidence type="ECO:0000256" key="4">
    <source>
        <dbReference type="ARBA" id="ARBA00022726"/>
    </source>
</evidence>
<organism evidence="7 8">
    <name type="scientific">Hoylesella nanceiensis</name>
    <dbReference type="NCBI Taxonomy" id="425941"/>
    <lineage>
        <taxon>Bacteria</taxon>
        <taxon>Pseudomonadati</taxon>
        <taxon>Bacteroidota</taxon>
        <taxon>Bacteroidia</taxon>
        <taxon>Bacteroidales</taxon>
        <taxon>Prevotellaceae</taxon>
        <taxon>Hoylesella</taxon>
    </lineage>
</organism>
<dbReference type="EMBL" id="JAHXCT010000002">
    <property type="protein sequence ID" value="MBW4768966.1"/>
    <property type="molecule type" value="Genomic_DNA"/>
</dbReference>
<comment type="caution">
    <text evidence="7">The sequence shown here is derived from an EMBL/GenBank/DDBJ whole genome shotgun (WGS) entry which is preliminary data.</text>
</comment>
<dbReference type="InterPro" id="IPR010079">
    <property type="entry name" value="Xanthine_PRibTrfase"/>
</dbReference>
<comment type="similarity">
    <text evidence="5">Belongs to the purine/pyrimidine phosphoribosyltransferase family. Xpt subfamily.</text>
</comment>
<keyword evidence="3 5" id="KW-0808">Transferase</keyword>
<gene>
    <name evidence="5 7" type="primary">xpt</name>
    <name evidence="7" type="ORF">KZO38_04230</name>
</gene>
<comment type="function">
    <text evidence="5">Converts the preformed base xanthine, a product of nucleic acid breakdown, to xanthosine 5'-monophosphate (XMP), so it can be reused for RNA or DNA synthesis.</text>
</comment>
<keyword evidence="8" id="KW-1185">Reference proteome</keyword>
<dbReference type="HAMAP" id="MF_01184">
    <property type="entry name" value="XPRTase"/>
    <property type="match status" value="1"/>
</dbReference>
<accession>A0ABS6YBM0</accession>
<dbReference type="Proteomes" id="UP000788426">
    <property type="component" value="Unassembled WGS sequence"/>
</dbReference>
<dbReference type="EC" id="2.4.2.22" evidence="5 6"/>
<evidence type="ECO:0000313" key="8">
    <source>
        <dbReference type="Proteomes" id="UP000788426"/>
    </source>
</evidence>
<dbReference type="GO" id="GO:0000310">
    <property type="term" value="F:xanthine phosphoribosyltransferase activity"/>
    <property type="evidence" value="ECO:0007669"/>
    <property type="project" value="UniProtKB-EC"/>
</dbReference>
<name>A0ABS6YBM0_9BACT</name>
<evidence type="ECO:0000256" key="1">
    <source>
        <dbReference type="ARBA" id="ARBA00022490"/>
    </source>
</evidence>
<feature type="binding site" evidence="5">
    <location>
        <position position="27"/>
    </location>
    <ligand>
        <name>xanthine</name>
        <dbReference type="ChEBI" id="CHEBI:17712"/>
    </ligand>
</feature>
<dbReference type="NCBIfam" id="TIGR01744">
    <property type="entry name" value="XPRTase"/>
    <property type="match status" value="1"/>
</dbReference>
<dbReference type="InterPro" id="IPR000836">
    <property type="entry name" value="PRTase_dom"/>
</dbReference>
<feature type="binding site" evidence="5">
    <location>
        <begin position="127"/>
        <end position="131"/>
    </location>
    <ligand>
        <name>5-phospho-alpha-D-ribose 1-diphosphate</name>
        <dbReference type="ChEBI" id="CHEBI:58017"/>
    </ligand>
</feature>
<evidence type="ECO:0000256" key="3">
    <source>
        <dbReference type="ARBA" id="ARBA00022679"/>
    </source>
</evidence>
<evidence type="ECO:0000256" key="5">
    <source>
        <dbReference type="HAMAP-Rule" id="MF_01184"/>
    </source>
</evidence>
<dbReference type="PANTHER" id="PTHR43864:SF1">
    <property type="entry name" value="XANTHINE PHOSPHORIBOSYLTRANSFERASE"/>
    <property type="match status" value="1"/>
</dbReference>
<dbReference type="InterPro" id="IPR050118">
    <property type="entry name" value="Pur/Pyrimidine_PRTase"/>
</dbReference>
<proteinExistence type="inferred from homology"/>
<comment type="pathway">
    <text evidence="5">Purine metabolism; XMP biosynthesis via salvage pathway; XMP from xanthine: step 1/1.</text>
</comment>
<keyword evidence="1 5" id="KW-0963">Cytoplasm</keyword>
<comment type="subunit">
    <text evidence="5">Homodimer.</text>
</comment>
<comment type="catalytic activity">
    <reaction evidence="5">
        <text>XMP + diphosphate = xanthine + 5-phospho-alpha-D-ribose 1-diphosphate</text>
        <dbReference type="Rhea" id="RHEA:10800"/>
        <dbReference type="ChEBI" id="CHEBI:17712"/>
        <dbReference type="ChEBI" id="CHEBI:33019"/>
        <dbReference type="ChEBI" id="CHEBI:57464"/>
        <dbReference type="ChEBI" id="CHEBI:58017"/>
        <dbReference type="EC" id="2.4.2.22"/>
    </reaction>
</comment>
<dbReference type="NCBIfam" id="NF006671">
    <property type="entry name" value="PRK09219.1"/>
    <property type="match status" value="1"/>
</dbReference>
<keyword evidence="2 5" id="KW-0328">Glycosyltransferase</keyword>
<feature type="binding site" evidence="5">
    <location>
        <position position="20"/>
    </location>
    <ligand>
        <name>xanthine</name>
        <dbReference type="ChEBI" id="CHEBI:17712"/>
    </ligand>
</feature>
<sequence length="188" mass="20703">MKQLKDRILSDGRCFPGGILKVDGFINHQMDPNLMKSIAVEFSKRFDLKGVNKILTVEASGIAPAIMMGFLLDLPVVFAKKKKPSTMSNMLSASVFSFTKQRSYDICISKEYLQKGDTVVFIDDFLAYGNAAKGIIELCEQAGATIKGMGFIIEKSFQDGGAYLRNQGIDVQSLAIVESLDNCEIKLK</sequence>
<protein>
    <recommendedName>
        <fullName evidence="5 6">Xanthine phosphoribosyltransferase</fullName>
        <shortName evidence="5">XPRTase</shortName>
        <ecNumber evidence="5 6">2.4.2.22</ecNumber>
    </recommendedName>
</protein>
<reference evidence="7 8" key="1">
    <citation type="submission" date="2021-07" db="EMBL/GenBank/DDBJ databases">
        <title>Genomic diversity and antimicrobial resistance of Prevotella spp. isolated from chronic lung disease airways.</title>
        <authorList>
            <person name="Webb K.A."/>
            <person name="Olagoke O.S."/>
            <person name="Baird T."/>
            <person name="Neill J."/>
            <person name="Pham A."/>
            <person name="Wells T.J."/>
            <person name="Ramsay K.A."/>
            <person name="Bell S.C."/>
            <person name="Sarovich D.S."/>
            <person name="Price E.P."/>
        </authorList>
    </citation>
    <scope>NUCLEOTIDE SEQUENCE [LARGE SCALE GENOMIC DNA]</scope>
    <source>
        <strain evidence="7 8">SCHI0011.S.12</strain>
    </source>
</reference>
<feature type="binding site" evidence="5">
    <location>
        <position position="155"/>
    </location>
    <ligand>
        <name>xanthine</name>
        <dbReference type="ChEBI" id="CHEBI:17712"/>
    </ligand>
</feature>
<dbReference type="PANTHER" id="PTHR43864">
    <property type="entry name" value="HYPOXANTHINE/GUANINE PHOSPHORIBOSYLTRANSFERASE"/>
    <property type="match status" value="1"/>
</dbReference>
<dbReference type="RefSeq" id="WP_219480279.1">
    <property type="nucleotide sequence ID" value="NZ_CAUVPO010000023.1"/>
</dbReference>
<evidence type="ECO:0000256" key="2">
    <source>
        <dbReference type="ARBA" id="ARBA00022676"/>
    </source>
</evidence>
<comment type="subcellular location">
    <subcellularLocation>
        <location evidence="5">Cytoplasm</location>
    </subcellularLocation>
</comment>
<evidence type="ECO:0000256" key="6">
    <source>
        <dbReference type="NCBIfam" id="TIGR01744"/>
    </source>
</evidence>
<evidence type="ECO:0000313" key="7">
    <source>
        <dbReference type="EMBL" id="MBW4768966.1"/>
    </source>
</evidence>
<keyword evidence="4 5" id="KW-0660">Purine salvage</keyword>
<dbReference type="CDD" id="cd06223">
    <property type="entry name" value="PRTases_typeI"/>
    <property type="match status" value="1"/>
</dbReference>